<accession>A0ABS2NPB7</accession>
<dbReference type="InterPro" id="IPR012504">
    <property type="entry name" value="Spore_YabP"/>
</dbReference>
<dbReference type="InterPro" id="IPR022476">
    <property type="entry name" value="Spore_YabP/YqfC"/>
</dbReference>
<keyword evidence="2" id="KW-1185">Reference proteome</keyword>
<dbReference type="RefSeq" id="WP_243427871.1">
    <property type="nucleotide sequence ID" value="NZ_JAFBEE010000006.1"/>
</dbReference>
<name>A0ABS2NPB7_9FIRM</name>
<dbReference type="EMBL" id="JAFBEE010000006">
    <property type="protein sequence ID" value="MBM7614789.1"/>
    <property type="molecule type" value="Genomic_DNA"/>
</dbReference>
<evidence type="ECO:0000313" key="2">
    <source>
        <dbReference type="Proteomes" id="UP001314796"/>
    </source>
</evidence>
<dbReference type="Pfam" id="PF07873">
    <property type="entry name" value="YabP"/>
    <property type="match status" value="1"/>
</dbReference>
<dbReference type="Gene3D" id="2.60.40.2000">
    <property type="match status" value="1"/>
</dbReference>
<proteinExistence type="predicted"/>
<dbReference type="Proteomes" id="UP001314796">
    <property type="component" value="Unassembled WGS sequence"/>
</dbReference>
<protein>
    <submittedName>
        <fullName evidence="1">Sporulation protein YabP</fullName>
    </submittedName>
</protein>
<gene>
    <name evidence="1" type="ORF">JOC73_001303</name>
</gene>
<reference evidence="1 2" key="1">
    <citation type="submission" date="2021-01" db="EMBL/GenBank/DDBJ databases">
        <title>Genomic Encyclopedia of Type Strains, Phase IV (KMG-IV): sequencing the most valuable type-strain genomes for metagenomic binning, comparative biology and taxonomic classification.</title>
        <authorList>
            <person name="Goeker M."/>
        </authorList>
    </citation>
    <scope>NUCLEOTIDE SEQUENCE [LARGE SCALE GENOMIC DNA]</scope>
    <source>
        <strain evidence="1 2">DSM 25890</strain>
    </source>
</reference>
<dbReference type="PIRSF" id="PIRSF011576">
    <property type="entry name" value="YabP"/>
    <property type="match status" value="1"/>
</dbReference>
<dbReference type="InterPro" id="IPR038705">
    <property type="entry name" value="YabP_sf"/>
</dbReference>
<dbReference type="NCBIfam" id="TIGR02892">
    <property type="entry name" value="spore_yabP"/>
    <property type="match status" value="1"/>
</dbReference>
<organism evidence="1 2">
    <name type="scientific">Alkaliphilus hydrothermalis</name>
    <dbReference type="NCBI Taxonomy" id="1482730"/>
    <lineage>
        <taxon>Bacteria</taxon>
        <taxon>Bacillati</taxon>
        <taxon>Bacillota</taxon>
        <taxon>Clostridia</taxon>
        <taxon>Peptostreptococcales</taxon>
        <taxon>Natronincolaceae</taxon>
        <taxon>Alkaliphilus</taxon>
    </lineage>
</organism>
<comment type="caution">
    <text evidence="1">The sequence shown here is derived from an EMBL/GenBank/DDBJ whole genome shotgun (WGS) entry which is preliminary data.</text>
</comment>
<evidence type="ECO:0000313" key="1">
    <source>
        <dbReference type="EMBL" id="MBM7614789.1"/>
    </source>
</evidence>
<sequence length="98" mass="10857">MAMEERKANRSRSHNVILENREKLSISGVEHVNNFNSELIILETVTGVMTIKGCDLDVNKLNLEDGNVIIHGTVYSLVYSDKDAFGSKGSGFLGKLFK</sequence>